<dbReference type="InterPro" id="IPR012368">
    <property type="entry name" value="OxRdtase_Mopterin-bd_su_IorB"/>
</dbReference>
<dbReference type="InterPro" id="IPR052516">
    <property type="entry name" value="N-heterocyclic_Hydroxylase"/>
</dbReference>
<name>A0A829YM63_9GAMM</name>
<gene>
    <name evidence="2" type="ORF">GCM10011487_55960</name>
</gene>
<organism evidence="2 3">
    <name type="scientific">Steroidobacter agaridevorans</name>
    <dbReference type="NCBI Taxonomy" id="2695856"/>
    <lineage>
        <taxon>Bacteria</taxon>
        <taxon>Pseudomonadati</taxon>
        <taxon>Pseudomonadota</taxon>
        <taxon>Gammaproteobacteria</taxon>
        <taxon>Steroidobacterales</taxon>
        <taxon>Steroidobacteraceae</taxon>
        <taxon>Steroidobacter</taxon>
    </lineage>
</organism>
<dbReference type="InterPro" id="IPR046867">
    <property type="entry name" value="AldOxase/xan_DH_MoCoBD2"/>
</dbReference>
<dbReference type="AlphaFoldDB" id="A0A829YM63"/>
<dbReference type="Pfam" id="PF20256">
    <property type="entry name" value="MoCoBD_2"/>
    <property type="match status" value="1"/>
</dbReference>
<evidence type="ECO:0000313" key="2">
    <source>
        <dbReference type="EMBL" id="GFE83596.1"/>
    </source>
</evidence>
<dbReference type="Gene3D" id="3.90.1170.50">
    <property type="entry name" value="Aldehyde oxidase/xanthine dehydrogenase, a/b hammerhead"/>
    <property type="match status" value="1"/>
</dbReference>
<dbReference type="PANTHER" id="PTHR47495">
    <property type="entry name" value="ALDEHYDE DEHYDROGENASE"/>
    <property type="match status" value="1"/>
</dbReference>
<sequence length="718" mass="77225">MSDTPSHQLSRRSFLISTAAAGGGLLIGFRVPSAGAQSMDPTLEPNAFVRIDRTGAIRVTLPYVEMGQGAYTAQAQLLAEELEVEIGQLTLEHAPANEALYSHPVFGDQITGGSAGLRGAWEPLRRAGATTRVLLTQAAARRWRVAPSTCTAERGEIVHARSGRRARYADLVDAAARLPVPKNVALKSPDRFRIVGKPVKRVDTPDKVNGKARFGIDALPTGVKFAAVAACPVFGGQVGLIDDTAAKRIRGVRQIVRLEDAVAVIADHTWAARKGLAALKVSWNEGANANVDTKALIAECDAALDRPGVTATTHGDVKTAEAQAASFYDAQFRLPMLAHLAMEPINCTAHVRKDSCEIWVGCQRLALARRMAAEASGLPLERITIHNHLLGGGFGRRLEADYVAQAVRIARHVEGPVKVIWSREEDVQHDYFRYHNHSRVRVGLDANNAPISFSHKIVGPAVMARWLPVFFQNNVDLDIISVSAGTYAWPNVHVEYVRVEPPTGLNVGNWRGVGASRNAFVVESAIDDLAKRAGKDPLSYRRELLAKSPRLLNVLNKVAELAQWGTPLGAGRGRGISVLDDFGSYVAQVAEVTVSRTGEVRVDRVFCVVDCGLAVNPDIVKAQLEGGIVYGVSAALHGKITVAEGRIQQGNFDDCPVLRMHDTPRIEVHVVPSAEAPGGVGEPGTAAVFPAVTNAIFAATGKRLFELPIDPTQLRNSL</sequence>
<comment type="caution">
    <text evidence="2">The sequence shown here is derived from an EMBL/GenBank/DDBJ whole genome shotgun (WGS) entry which is preliminary data.</text>
</comment>
<dbReference type="InterPro" id="IPR008274">
    <property type="entry name" value="AldOxase/xan_DH_MoCoBD1"/>
</dbReference>
<dbReference type="SMART" id="SM01008">
    <property type="entry name" value="Ald_Xan_dh_C"/>
    <property type="match status" value="1"/>
</dbReference>
<reference evidence="3" key="1">
    <citation type="submission" date="2020-01" db="EMBL/GenBank/DDBJ databases">
        <title>'Steroidobacter agaridevorans' sp. nov., agar-degrading bacteria isolated from rhizosphere soils.</title>
        <authorList>
            <person name="Ikenaga M."/>
            <person name="Kataoka M."/>
            <person name="Murouchi A."/>
            <person name="Katsuragi S."/>
            <person name="Sakai M."/>
        </authorList>
    </citation>
    <scope>NUCLEOTIDE SEQUENCE [LARGE SCALE GENOMIC DNA]</scope>
    <source>
        <strain evidence="3">YU21-B</strain>
    </source>
</reference>
<dbReference type="Pfam" id="PF02738">
    <property type="entry name" value="MoCoBD_1"/>
    <property type="match status" value="1"/>
</dbReference>
<evidence type="ECO:0000259" key="1">
    <source>
        <dbReference type="SMART" id="SM01008"/>
    </source>
</evidence>
<protein>
    <submittedName>
        <fullName evidence="2">Aldehyde dehydrogenase</fullName>
    </submittedName>
</protein>
<dbReference type="PROSITE" id="PS51318">
    <property type="entry name" value="TAT"/>
    <property type="match status" value="1"/>
</dbReference>
<dbReference type="EMBL" id="BLJN01000006">
    <property type="protein sequence ID" value="GFE83596.1"/>
    <property type="molecule type" value="Genomic_DNA"/>
</dbReference>
<keyword evidence="3" id="KW-1185">Reference proteome</keyword>
<evidence type="ECO:0000313" key="3">
    <source>
        <dbReference type="Proteomes" id="UP000445000"/>
    </source>
</evidence>
<dbReference type="Proteomes" id="UP000445000">
    <property type="component" value="Unassembled WGS sequence"/>
</dbReference>
<dbReference type="InterPro" id="IPR037165">
    <property type="entry name" value="AldOxase/xan_DH_Mopterin-bd_sf"/>
</dbReference>
<dbReference type="PIRSF" id="PIRSF036389">
    <property type="entry name" value="IOR_B"/>
    <property type="match status" value="1"/>
</dbReference>
<dbReference type="GO" id="GO:0016491">
    <property type="term" value="F:oxidoreductase activity"/>
    <property type="evidence" value="ECO:0007669"/>
    <property type="project" value="InterPro"/>
</dbReference>
<dbReference type="SUPFAM" id="SSF56003">
    <property type="entry name" value="Molybdenum cofactor-binding domain"/>
    <property type="match status" value="2"/>
</dbReference>
<dbReference type="PANTHER" id="PTHR47495:SF2">
    <property type="entry name" value="ALDEHYDE DEHYDROGENASE"/>
    <property type="match status" value="1"/>
</dbReference>
<dbReference type="RefSeq" id="WP_161815198.1">
    <property type="nucleotide sequence ID" value="NZ_BLJN01000006.1"/>
</dbReference>
<feature type="domain" description="Aldehyde oxidase/xanthine dehydrogenase a/b hammerhead" evidence="1">
    <location>
        <begin position="209"/>
        <end position="287"/>
    </location>
</feature>
<dbReference type="Gene3D" id="3.30.365.10">
    <property type="entry name" value="Aldehyde oxidase/xanthine dehydrogenase, molybdopterin binding domain"/>
    <property type="match status" value="4"/>
</dbReference>
<proteinExistence type="predicted"/>
<accession>A0A829YM63</accession>
<dbReference type="InterPro" id="IPR000674">
    <property type="entry name" value="Ald_Oxase/Xan_DH_a/b"/>
</dbReference>
<dbReference type="InterPro" id="IPR006311">
    <property type="entry name" value="TAT_signal"/>
</dbReference>